<name>A0ABS1KMJ8_9BACT</name>
<dbReference type="InterPro" id="IPR051122">
    <property type="entry name" value="SDR_DHRS6-like"/>
</dbReference>
<evidence type="ECO:0000256" key="1">
    <source>
        <dbReference type="ARBA" id="ARBA00006484"/>
    </source>
</evidence>
<keyword evidence="2" id="KW-0521">NADP</keyword>
<reference evidence="4 5" key="1">
    <citation type="submission" date="2021-01" db="EMBL/GenBank/DDBJ databases">
        <title>Chryseolinea sp. Jin1 Genome sequencing and assembly.</title>
        <authorList>
            <person name="Kim I."/>
        </authorList>
    </citation>
    <scope>NUCLEOTIDE SEQUENCE [LARGE SCALE GENOMIC DNA]</scope>
    <source>
        <strain evidence="4 5">Jin1</strain>
    </source>
</reference>
<dbReference type="InterPro" id="IPR036291">
    <property type="entry name" value="NAD(P)-bd_dom_sf"/>
</dbReference>
<dbReference type="PANTHER" id="PTHR43477:SF1">
    <property type="entry name" value="DIHYDROANTICAPSIN 7-DEHYDROGENASE"/>
    <property type="match status" value="1"/>
</dbReference>
<dbReference type="PRINTS" id="PR00081">
    <property type="entry name" value="GDHRDH"/>
</dbReference>
<dbReference type="InterPro" id="IPR002347">
    <property type="entry name" value="SDR_fam"/>
</dbReference>
<comment type="similarity">
    <text evidence="1">Belongs to the short-chain dehydrogenases/reductases (SDR) family.</text>
</comment>
<comment type="caution">
    <text evidence="4">The sequence shown here is derived from an EMBL/GenBank/DDBJ whole genome shotgun (WGS) entry which is preliminary data.</text>
</comment>
<dbReference type="SUPFAM" id="SSF51735">
    <property type="entry name" value="NAD(P)-binding Rossmann-fold domains"/>
    <property type="match status" value="1"/>
</dbReference>
<evidence type="ECO:0000256" key="3">
    <source>
        <dbReference type="ARBA" id="ARBA00023002"/>
    </source>
</evidence>
<dbReference type="Pfam" id="PF23441">
    <property type="entry name" value="SDR"/>
    <property type="match status" value="1"/>
</dbReference>
<dbReference type="InterPro" id="IPR057571">
    <property type="entry name" value="SDR_PhqE-like"/>
</dbReference>
<dbReference type="EMBL" id="JAERRB010000001">
    <property type="protein sequence ID" value="MBL0740443.1"/>
    <property type="molecule type" value="Genomic_DNA"/>
</dbReference>
<evidence type="ECO:0000256" key="2">
    <source>
        <dbReference type="ARBA" id="ARBA00022857"/>
    </source>
</evidence>
<keyword evidence="3" id="KW-0560">Oxidoreductase</keyword>
<evidence type="ECO:0000313" key="4">
    <source>
        <dbReference type="EMBL" id="MBL0740443.1"/>
    </source>
</evidence>
<dbReference type="CDD" id="cd11731">
    <property type="entry name" value="Lin1944_like_SDR_c"/>
    <property type="match status" value="1"/>
</dbReference>
<dbReference type="Proteomes" id="UP000613030">
    <property type="component" value="Unassembled WGS sequence"/>
</dbReference>
<gene>
    <name evidence="4" type="ORF">JI741_04400</name>
</gene>
<dbReference type="PANTHER" id="PTHR43477">
    <property type="entry name" value="DIHYDROANTICAPSIN 7-DEHYDROGENASE"/>
    <property type="match status" value="1"/>
</dbReference>
<dbReference type="Gene3D" id="3.40.50.720">
    <property type="entry name" value="NAD(P)-binding Rossmann-like Domain"/>
    <property type="match status" value="1"/>
</dbReference>
<dbReference type="RefSeq" id="WP_202007746.1">
    <property type="nucleotide sequence ID" value="NZ_JAERRB010000001.1"/>
</dbReference>
<sequence>MDTKGKTSPLAGKKVVVVGGSSGLGLATAKAVTEEGARVVIASSNRQRVDAALAQLPANSKGHTLDVTNEIEIKAFFEAVGKFDHLVFTAGENISLSPIDSTEVAFARNYFSIRYWGAFLSVKYAHPFIQPGGSITLTSGIASARPGKGWSLGASICGAMEGFMRAMAVELAPIRVNIVSPGVVRTDLWNSMSAPDREALYTAVGQSLLVKRVGEPDEVAQTYLYLMKQPYSSGQVIVVDGGSVLV</sequence>
<organism evidence="4 5">
    <name type="scientific">Chryseolinea lacunae</name>
    <dbReference type="NCBI Taxonomy" id="2801331"/>
    <lineage>
        <taxon>Bacteria</taxon>
        <taxon>Pseudomonadati</taxon>
        <taxon>Bacteroidota</taxon>
        <taxon>Cytophagia</taxon>
        <taxon>Cytophagales</taxon>
        <taxon>Fulvivirgaceae</taxon>
        <taxon>Chryseolinea</taxon>
    </lineage>
</organism>
<accession>A0ABS1KMJ8</accession>
<keyword evidence="5" id="KW-1185">Reference proteome</keyword>
<proteinExistence type="inferred from homology"/>
<evidence type="ECO:0000313" key="5">
    <source>
        <dbReference type="Proteomes" id="UP000613030"/>
    </source>
</evidence>
<protein>
    <submittedName>
        <fullName evidence="4">SDR family oxidoreductase</fullName>
    </submittedName>
</protein>